<evidence type="ECO:0000313" key="4">
    <source>
        <dbReference type="Proteomes" id="UP000216438"/>
    </source>
</evidence>
<evidence type="ECO:0000256" key="1">
    <source>
        <dbReference type="ARBA" id="ARBA00010364"/>
    </source>
</evidence>
<dbReference type="NCBIfam" id="TIGR00251">
    <property type="entry name" value="DUF167 family protein"/>
    <property type="match status" value="1"/>
</dbReference>
<dbReference type="InterPro" id="IPR036591">
    <property type="entry name" value="YggU-like_sf"/>
</dbReference>
<dbReference type="GO" id="GO:0005737">
    <property type="term" value="C:cytoplasm"/>
    <property type="evidence" value="ECO:0007669"/>
    <property type="project" value="TreeGrafter"/>
</dbReference>
<dbReference type="InterPro" id="IPR003746">
    <property type="entry name" value="DUF167"/>
</dbReference>
<gene>
    <name evidence="3" type="ORF">BA171_06780</name>
</gene>
<dbReference type="PANTHER" id="PTHR13420">
    <property type="entry name" value="UPF0235 PROTEIN C15ORF40"/>
    <property type="match status" value="1"/>
</dbReference>
<accession>A0A249DYV8</accession>
<protein>
    <recommendedName>
        <fullName evidence="2">UPF0235 protein BA171_06780</fullName>
    </recommendedName>
</protein>
<reference evidence="3 4" key="2">
    <citation type="submission" date="2017-09" db="EMBL/GenBank/DDBJ databases">
        <title>The genome of whitefly Bemisia tabaci, a global crop pest, provides novel insights into virus transmission, host adaptation and insecticide resistance.</title>
        <authorList>
            <person name="Kaur N."/>
            <person name="Kliot A."/>
            <person name="Pinheiro P.V."/>
            <person name="Luan J."/>
            <person name="Zheng Y."/>
            <person name="Liu W."/>
            <person name="Sun H."/>
            <person name="Yang X."/>
            <person name="Xu Y."/>
            <person name="Luo Y."/>
            <person name="Kruse A."/>
            <person name="Fisher T.W."/>
            <person name="Nelson D.R."/>
            <person name="Elimelech M."/>
            <person name="MacCoss M."/>
            <person name="Johnson R."/>
            <person name="Cohen E."/>
            <person name="Hunter W.B."/>
            <person name="Brown J.K."/>
            <person name="Jander G."/>
            <person name="Cilia M."/>
            <person name="Douglas A.E."/>
            <person name="Ghanim M."/>
            <person name="Simmons A.M."/>
            <person name="Wintermantel W.M."/>
            <person name="Ling K.-S."/>
            <person name="Fei Z."/>
        </authorList>
    </citation>
    <scope>NUCLEOTIDE SEQUENCE [LARGE SCALE GENOMIC DNA]</scope>
    <source>
        <strain evidence="3 4">MEAM1</strain>
    </source>
</reference>
<dbReference type="Proteomes" id="UP000216438">
    <property type="component" value="Chromosome"/>
</dbReference>
<reference evidence="4" key="1">
    <citation type="submission" date="2016-06" db="EMBL/GenBank/DDBJ databases">
        <authorList>
            <person name="Chen W."/>
            <person name="Hasegawa D.K."/>
        </authorList>
    </citation>
    <scope>NUCLEOTIDE SEQUENCE [LARGE SCALE GENOMIC DNA]</scope>
    <source>
        <strain evidence="4">MEAM1</strain>
    </source>
</reference>
<comment type="similarity">
    <text evidence="1 2">Belongs to the UPF0235 family.</text>
</comment>
<dbReference type="Pfam" id="PF02594">
    <property type="entry name" value="DUF167"/>
    <property type="match status" value="1"/>
</dbReference>
<dbReference type="Gene3D" id="3.30.1200.10">
    <property type="entry name" value="YggU-like"/>
    <property type="match status" value="1"/>
</dbReference>
<dbReference type="PANTHER" id="PTHR13420:SF7">
    <property type="entry name" value="UPF0235 PROTEIN C15ORF40"/>
    <property type="match status" value="1"/>
</dbReference>
<organism evidence="3 4">
    <name type="scientific">Candidatus Hamiltonella defensa</name>
    <name type="common">Bemisia tabaci</name>
    <dbReference type="NCBI Taxonomy" id="672795"/>
    <lineage>
        <taxon>Bacteria</taxon>
        <taxon>Pseudomonadati</taxon>
        <taxon>Pseudomonadota</taxon>
        <taxon>Gammaproteobacteria</taxon>
        <taxon>Enterobacterales</taxon>
        <taxon>Enterobacteriaceae</taxon>
        <taxon>aphid secondary symbionts</taxon>
        <taxon>Candidatus Williamhamiltonella</taxon>
    </lineage>
</organism>
<evidence type="ECO:0000313" key="3">
    <source>
        <dbReference type="EMBL" id="ASX26726.1"/>
    </source>
</evidence>
<name>A0A249DYV8_9ENTR</name>
<dbReference type="SUPFAM" id="SSF69786">
    <property type="entry name" value="YggU-like"/>
    <property type="match status" value="1"/>
</dbReference>
<evidence type="ECO:0000256" key="2">
    <source>
        <dbReference type="HAMAP-Rule" id="MF_00634"/>
    </source>
</evidence>
<dbReference type="AlphaFoldDB" id="A0A249DYV8"/>
<dbReference type="EMBL" id="CP016303">
    <property type="protein sequence ID" value="ASX26726.1"/>
    <property type="molecule type" value="Genomic_DNA"/>
</dbReference>
<proteinExistence type="inferred from homology"/>
<dbReference type="SMART" id="SM01152">
    <property type="entry name" value="DUF167"/>
    <property type="match status" value="1"/>
</dbReference>
<dbReference type="HAMAP" id="MF_00634">
    <property type="entry name" value="UPF0235"/>
    <property type="match status" value="1"/>
</dbReference>
<sequence length="99" mass="11466">MIKFVDKSLILNVYIQPQSRFDNIVGIHHNEIKINLTALPVDNKANKHLIHFLSKKCKVAKSHIMIEKGQLSRHKQVRIVEPKVIPVEIKQILADRDKL</sequence>